<proteinExistence type="predicted"/>
<organism evidence="2 3">
    <name type="scientific">Suillus plorans</name>
    <dbReference type="NCBI Taxonomy" id="116603"/>
    <lineage>
        <taxon>Eukaryota</taxon>
        <taxon>Fungi</taxon>
        <taxon>Dikarya</taxon>
        <taxon>Basidiomycota</taxon>
        <taxon>Agaricomycotina</taxon>
        <taxon>Agaricomycetes</taxon>
        <taxon>Agaricomycetidae</taxon>
        <taxon>Boletales</taxon>
        <taxon>Suillineae</taxon>
        <taxon>Suillaceae</taxon>
        <taxon>Suillus</taxon>
    </lineage>
</organism>
<sequence>MILEDPELLHLGYINACREVSDVSPTVAYYYSSLTVTMTQSTSPSSQTNTLVSVQLDGLINILLGLGLDNRMAISAALQEAGTGQNVTEEPVANDSAASTTATTDISATVPHDAASPTAAPVPHDDASPAATATPTAAPSPAVVDSDNE</sequence>
<gene>
    <name evidence="2" type="ORF">HD556DRAFT_1437869</name>
</gene>
<feature type="compositionally biased region" description="Low complexity" evidence="1">
    <location>
        <begin position="128"/>
        <end position="149"/>
    </location>
</feature>
<feature type="region of interest" description="Disordered" evidence="1">
    <location>
        <begin position="81"/>
        <end position="149"/>
    </location>
</feature>
<evidence type="ECO:0000313" key="2">
    <source>
        <dbReference type="EMBL" id="KAG1802807.1"/>
    </source>
</evidence>
<evidence type="ECO:0000256" key="1">
    <source>
        <dbReference type="SAM" id="MobiDB-lite"/>
    </source>
</evidence>
<reference evidence="2" key="1">
    <citation type="journal article" date="2020" name="New Phytol.">
        <title>Comparative genomics reveals dynamic genome evolution in host specialist ectomycorrhizal fungi.</title>
        <authorList>
            <person name="Lofgren L.A."/>
            <person name="Nguyen N.H."/>
            <person name="Vilgalys R."/>
            <person name="Ruytinx J."/>
            <person name="Liao H.L."/>
            <person name="Branco S."/>
            <person name="Kuo A."/>
            <person name="LaButti K."/>
            <person name="Lipzen A."/>
            <person name="Andreopoulos W."/>
            <person name="Pangilinan J."/>
            <person name="Riley R."/>
            <person name="Hundley H."/>
            <person name="Na H."/>
            <person name="Barry K."/>
            <person name="Grigoriev I.V."/>
            <person name="Stajich J.E."/>
            <person name="Kennedy P.G."/>
        </authorList>
    </citation>
    <scope>NUCLEOTIDE SEQUENCE</scope>
    <source>
        <strain evidence="2">S12</strain>
    </source>
</reference>
<dbReference type="Proteomes" id="UP000719766">
    <property type="component" value="Unassembled WGS sequence"/>
</dbReference>
<keyword evidence="3" id="KW-1185">Reference proteome</keyword>
<dbReference type="AlphaFoldDB" id="A0A9P7J4W4"/>
<dbReference type="GeneID" id="64599526"/>
<protein>
    <submittedName>
        <fullName evidence="2">Uncharacterized protein</fullName>
    </submittedName>
</protein>
<comment type="caution">
    <text evidence="2">The sequence shown here is derived from an EMBL/GenBank/DDBJ whole genome shotgun (WGS) entry which is preliminary data.</text>
</comment>
<evidence type="ECO:0000313" key="3">
    <source>
        <dbReference type="Proteomes" id="UP000719766"/>
    </source>
</evidence>
<feature type="compositionally biased region" description="Low complexity" evidence="1">
    <location>
        <begin position="93"/>
        <end position="109"/>
    </location>
</feature>
<accession>A0A9P7J4W4</accession>
<name>A0A9P7J4W4_9AGAM</name>
<dbReference type="EMBL" id="JABBWE010000005">
    <property type="protein sequence ID" value="KAG1802807.1"/>
    <property type="molecule type" value="Genomic_DNA"/>
</dbReference>
<dbReference type="RefSeq" id="XP_041165704.1">
    <property type="nucleotide sequence ID" value="XM_041305762.1"/>
</dbReference>